<organism evidence="6 7">
    <name type="scientific">Gonapodya prolifera (strain JEL478)</name>
    <name type="common">Monoblepharis prolifera</name>
    <dbReference type="NCBI Taxonomy" id="1344416"/>
    <lineage>
        <taxon>Eukaryota</taxon>
        <taxon>Fungi</taxon>
        <taxon>Fungi incertae sedis</taxon>
        <taxon>Chytridiomycota</taxon>
        <taxon>Chytridiomycota incertae sedis</taxon>
        <taxon>Monoblepharidomycetes</taxon>
        <taxon>Monoblepharidales</taxon>
        <taxon>Gonapodyaceae</taxon>
        <taxon>Gonapodya</taxon>
    </lineage>
</organism>
<feature type="domain" description="Atg6 BARA" evidence="4">
    <location>
        <begin position="342"/>
        <end position="504"/>
    </location>
</feature>
<gene>
    <name evidence="6" type="ORF">M427DRAFT_156568</name>
</gene>
<accession>A0A139AAG7</accession>
<dbReference type="Gene3D" id="1.10.418.40">
    <property type="entry name" value="Autophagy protein 6/Beclin 1"/>
    <property type="match status" value="1"/>
</dbReference>
<dbReference type="Proteomes" id="UP000070544">
    <property type="component" value="Unassembled WGS sequence"/>
</dbReference>
<dbReference type="PANTHER" id="PTHR12768">
    <property type="entry name" value="BECLIN 1"/>
    <property type="match status" value="1"/>
</dbReference>
<dbReference type="EMBL" id="KQ965776">
    <property type="protein sequence ID" value="KXS13679.1"/>
    <property type="molecule type" value="Genomic_DNA"/>
</dbReference>
<dbReference type="GO" id="GO:0006995">
    <property type="term" value="P:cellular response to nitrogen starvation"/>
    <property type="evidence" value="ECO:0007669"/>
    <property type="project" value="TreeGrafter"/>
</dbReference>
<dbReference type="GO" id="GO:0000407">
    <property type="term" value="C:phagophore assembly site"/>
    <property type="evidence" value="ECO:0007669"/>
    <property type="project" value="TreeGrafter"/>
</dbReference>
<dbReference type="GO" id="GO:0034272">
    <property type="term" value="C:phosphatidylinositol 3-kinase complex, class III, type II"/>
    <property type="evidence" value="ECO:0007669"/>
    <property type="project" value="TreeGrafter"/>
</dbReference>
<dbReference type="GO" id="GO:0000045">
    <property type="term" value="P:autophagosome assembly"/>
    <property type="evidence" value="ECO:0007669"/>
    <property type="project" value="TreeGrafter"/>
</dbReference>
<name>A0A139AAG7_GONPJ</name>
<dbReference type="PANTHER" id="PTHR12768:SF4">
    <property type="entry name" value="BECLIN-1"/>
    <property type="match status" value="1"/>
</dbReference>
<reference evidence="6 7" key="1">
    <citation type="journal article" date="2015" name="Genome Biol. Evol.">
        <title>Phylogenomic analyses indicate that early fungi evolved digesting cell walls of algal ancestors of land plants.</title>
        <authorList>
            <person name="Chang Y."/>
            <person name="Wang S."/>
            <person name="Sekimoto S."/>
            <person name="Aerts A.L."/>
            <person name="Choi C."/>
            <person name="Clum A."/>
            <person name="LaButti K.M."/>
            <person name="Lindquist E.A."/>
            <person name="Yee Ngan C."/>
            <person name="Ohm R.A."/>
            <person name="Salamov A.A."/>
            <person name="Grigoriev I.V."/>
            <person name="Spatafora J.W."/>
            <person name="Berbee M.L."/>
        </authorList>
    </citation>
    <scope>NUCLEOTIDE SEQUENCE [LARGE SCALE GENOMIC DNA]</scope>
    <source>
        <strain evidence="6 7">JEL478</strain>
    </source>
</reference>
<evidence type="ECO:0000256" key="1">
    <source>
        <dbReference type="ARBA" id="ARBA00005965"/>
    </source>
</evidence>
<feature type="domain" description="Atg6/beclin coiled-coil" evidence="5">
    <location>
        <begin position="188"/>
        <end position="339"/>
    </location>
</feature>
<evidence type="ECO:0000259" key="4">
    <source>
        <dbReference type="Pfam" id="PF04111"/>
    </source>
</evidence>
<evidence type="ECO:0000256" key="2">
    <source>
        <dbReference type="SAM" id="Coils"/>
    </source>
</evidence>
<comment type="similarity">
    <text evidence="1">Belongs to the beclin family.</text>
</comment>
<evidence type="ECO:0000259" key="5">
    <source>
        <dbReference type="Pfam" id="PF17675"/>
    </source>
</evidence>
<dbReference type="GO" id="GO:0000423">
    <property type="term" value="P:mitophagy"/>
    <property type="evidence" value="ECO:0007669"/>
    <property type="project" value="TreeGrafter"/>
</dbReference>
<dbReference type="Pfam" id="PF04111">
    <property type="entry name" value="APG6"/>
    <property type="match status" value="1"/>
</dbReference>
<sequence>MSASATPHAHLPTLSTSPSAFHCTQCGHPLRNIDPAMLDSAALDSSFGASFLNDIPDDAAHRTLSLANVASTQQLRGLTSTLPNSLLQNPALAPYPPASSQADSFIMLSRSSFPAHHSAYHLADSASSSQFSPSRLPPSSLAPAAATSSASASSAPSSTSLSHRLRVAQRLFDIMSARTSSDPPIDHPLCQDCAEVLRDKLDRRLAEAREEKDRYESFLAEMQAGDVTPSQKDQSQTESSEDPQQASPPETSAESRRIEEEIELLRAKERQALATLAEIAQKNEKLRAEIALLEDEERRLDEVEEGYWHDHNDLSTALATYAAERDSVAHAVEHATRELERLQRTNVYNDTFRIWHDGQFGTINGFRLGRLPTQPVDWSEINAALGQTLLLLYTLAKKLNFKFKTYKLIPNGSFSRIEKIDGEKAVYEFRIFQYRRFDGALVAFLNCLQQLGESLEKDDPNFKLPYRINKDKIGDMPVKLQFNQDEQWTKALSYILIDIKWIATLFY</sequence>
<dbReference type="GO" id="GO:0030674">
    <property type="term" value="F:protein-macromolecule adaptor activity"/>
    <property type="evidence" value="ECO:0007669"/>
    <property type="project" value="TreeGrafter"/>
</dbReference>
<feature type="region of interest" description="Disordered" evidence="3">
    <location>
        <begin position="127"/>
        <end position="162"/>
    </location>
</feature>
<proteinExistence type="inferred from homology"/>
<dbReference type="InterPro" id="IPR040455">
    <property type="entry name" value="Atg6_BARA"/>
</dbReference>
<dbReference type="GO" id="GO:0043548">
    <property type="term" value="F:phosphatidylinositol 3-kinase binding"/>
    <property type="evidence" value="ECO:0007669"/>
    <property type="project" value="TreeGrafter"/>
</dbReference>
<dbReference type="GO" id="GO:0045324">
    <property type="term" value="P:late endosome to vacuole transport"/>
    <property type="evidence" value="ECO:0007669"/>
    <property type="project" value="TreeGrafter"/>
</dbReference>
<keyword evidence="2" id="KW-0175">Coiled coil</keyword>
<evidence type="ECO:0000313" key="7">
    <source>
        <dbReference type="Proteomes" id="UP000070544"/>
    </source>
</evidence>
<dbReference type="OMA" id="EWDVYKA"/>
<dbReference type="InterPro" id="IPR007243">
    <property type="entry name" value="Atg6/Beclin"/>
</dbReference>
<dbReference type="Pfam" id="PF17675">
    <property type="entry name" value="APG6_N"/>
    <property type="match status" value="1"/>
</dbReference>
<dbReference type="STRING" id="1344416.A0A139AAG7"/>
<dbReference type="GO" id="GO:0034271">
    <property type="term" value="C:phosphatidylinositol 3-kinase complex, class III, type I"/>
    <property type="evidence" value="ECO:0007669"/>
    <property type="project" value="TreeGrafter"/>
</dbReference>
<dbReference type="InterPro" id="IPR038274">
    <property type="entry name" value="Atg6/Beclin_C_sf"/>
</dbReference>
<dbReference type="InterPro" id="IPR041691">
    <property type="entry name" value="Atg6/beclin_CC"/>
</dbReference>
<evidence type="ECO:0000313" key="6">
    <source>
        <dbReference type="EMBL" id="KXS13679.1"/>
    </source>
</evidence>
<keyword evidence="7" id="KW-1185">Reference proteome</keyword>
<feature type="coiled-coil region" evidence="2">
    <location>
        <begin position="269"/>
        <end position="345"/>
    </location>
</feature>
<dbReference type="AlphaFoldDB" id="A0A139AAG7"/>
<evidence type="ECO:0000256" key="3">
    <source>
        <dbReference type="SAM" id="MobiDB-lite"/>
    </source>
</evidence>
<feature type="region of interest" description="Disordered" evidence="3">
    <location>
        <begin position="220"/>
        <end position="257"/>
    </location>
</feature>
<feature type="compositionally biased region" description="Polar residues" evidence="3">
    <location>
        <begin position="228"/>
        <end position="249"/>
    </location>
</feature>
<dbReference type="OrthoDB" id="20368at2759"/>
<protein>
    <submittedName>
        <fullName evidence="6">APG6-domain-containing protein</fullName>
    </submittedName>
</protein>